<feature type="transmembrane region" description="Helical" evidence="1">
    <location>
        <begin position="137"/>
        <end position="160"/>
    </location>
</feature>
<comment type="caution">
    <text evidence="3">The sequence shown here is derived from an EMBL/GenBank/DDBJ whole genome shotgun (WGS) entry which is preliminary data.</text>
</comment>
<proteinExistence type="predicted"/>
<gene>
    <name evidence="3" type="ORF">AUP42_08735</name>
</gene>
<keyword evidence="1" id="KW-1133">Transmembrane helix</keyword>
<feature type="transmembrane region" description="Helical" evidence="1">
    <location>
        <begin position="20"/>
        <end position="50"/>
    </location>
</feature>
<dbReference type="RefSeq" id="WP_062947911.1">
    <property type="nucleotide sequence ID" value="NZ_LPVY01000002.1"/>
</dbReference>
<feature type="transmembrane region" description="Helical" evidence="1">
    <location>
        <begin position="167"/>
        <end position="185"/>
    </location>
</feature>
<feature type="domain" description="DUF112" evidence="2">
    <location>
        <begin position="18"/>
        <end position="435"/>
    </location>
</feature>
<evidence type="ECO:0000256" key="1">
    <source>
        <dbReference type="SAM" id="Phobius"/>
    </source>
</evidence>
<dbReference type="Pfam" id="PF01970">
    <property type="entry name" value="TctA"/>
    <property type="match status" value="1"/>
</dbReference>
<feature type="transmembrane region" description="Helical" evidence="1">
    <location>
        <begin position="56"/>
        <end position="79"/>
    </location>
</feature>
<feature type="transmembrane region" description="Helical" evidence="1">
    <location>
        <begin position="317"/>
        <end position="339"/>
    </location>
</feature>
<feature type="transmembrane region" description="Helical" evidence="1">
    <location>
        <begin position="250"/>
        <end position="268"/>
    </location>
</feature>
<dbReference type="PANTHER" id="PTHR35342">
    <property type="entry name" value="TRICARBOXYLIC TRANSPORT PROTEIN"/>
    <property type="match status" value="1"/>
</dbReference>
<dbReference type="PANTHER" id="PTHR35342:SF5">
    <property type="entry name" value="TRICARBOXYLIC TRANSPORT PROTEIN"/>
    <property type="match status" value="1"/>
</dbReference>
<feature type="transmembrane region" description="Helical" evidence="1">
    <location>
        <begin position="351"/>
        <end position="374"/>
    </location>
</feature>
<dbReference type="AlphaFoldDB" id="A0A154LB14"/>
<dbReference type="Proteomes" id="UP000076335">
    <property type="component" value="Unassembled WGS sequence"/>
</dbReference>
<evidence type="ECO:0000259" key="2">
    <source>
        <dbReference type="Pfam" id="PF01970"/>
    </source>
</evidence>
<feature type="transmembrane region" description="Helical" evidence="1">
    <location>
        <begin position="622"/>
        <end position="640"/>
    </location>
</feature>
<dbReference type="InterPro" id="IPR002823">
    <property type="entry name" value="DUF112_TM"/>
</dbReference>
<dbReference type="OrthoDB" id="9791872at2"/>
<evidence type="ECO:0000313" key="3">
    <source>
        <dbReference type="EMBL" id="KZB68981.1"/>
    </source>
</evidence>
<feature type="transmembrane region" description="Helical" evidence="1">
    <location>
        <begin position="386"/>
        <end position="404"/>
    </location>
</feature>
<keyword evidence="1" id="KW-0472">Membrane</keyword>
<sequence>MLDAMMTALSHFAQPTHLIYLLLGVGMGMIVGILPGLGGIVGLSLLLPFIYGMDQISALAMLIGLVAVIPTSDTFTSVLMGIPGSSASQATVLDGFPLAKKGHGARALGAAFSASLVGGLVGAVILTGFVVIARPLILAFGSAELFMLAVLGLSMVGVLAGKSLPKGVIAAGLGLLLGALGAAPATGELRMSFDSVYLMDGLPLVIVGLGMFAFPEIIDLCRQNRSISDQGTLGLGWRDGVRDMIRHKWLCLRCAGLGSIVGALPGLGGSVVDWIAYGHVVQTAKDKSQFGKGDIRGVLAPESANNAKEGGGLVPTLLFGIPGSGSMAVFLGGMVLIGLEAGPAMVGRDLDITYTIIWSLAIANVVGAGGALLISPFVSRLTTIKYGYLAPFMITVICFAAFQATRSLSDMIALLVLGVLGVLMKRFGWPRPAFLIGFVLASNTETYLYQALQFYNWEFLTRPGVVIIAALTVISVLMGMRKHPVNPVEEEESSHSHNPRRWPQILFAGVLLAFFAFGIWDATQHSFLGSVFTGAVSVVMFVVSAILIWQLIVSPPSHAANFDHEFDLEHQDVKPTAGLWHYVLWVAGMVAATAVFGFLIAITGFFIAFLRVKAKASWLRTLLLTGLAIGGLCVLAWSLVLDFPAGILQDLIELPWPLG</sequence>
<name>A0A154LB14_9PROT</name>
<organism evidence="3 4">
    <name type="scientific">Thalassospira lucentensis</name>
    <dbReference type="NCBI Taxonomy" id="168935"/>
    <lineage>
        <taxon>Bacteria</taxon>
        <taxon>Pseudomonadati</taxon>
        <taxon>Pseudomonadota</taxon>
        <taxon>Alphaproteobacteria</taxon>
        <taxon>Rhodospirillales</taxon>
        <taxon>Thalassospiraceae</taxon>
        <taxon>Thalassospira</taxon>
    </lineage>
</organism>
<evidence type="ECO:0000313" key="4">
    <source>
        <dbReference type="Proteomes" id="UP000076335"/>
    </source>
</evidence>
<feature type="transmembrane region" description="Helical" evidence="1">
    <location>
        <begin position="527"/>
        <end position="552"/>
    </location>
</feature>
<feature type="transmembrane region" description="Helical" evidence="1">
    <location>
        <begin position="501"/>
        <end position="520"/>
    </location>
</feature>
<feature type="transmembrane region" description="Helical" evidence="1">
    <location>
        <begin position="464"/>
        <end position="481"/>
    </location>
</feature>
<reference evidence="3 4" key="1">
    <citation type="submission" date="2015-12" db="EMBL/GenBank/DDBJ databases">
        <title>Genome sequence of Thalassospira lucentensis MCCC 1A02072.</title>
        <authorList>
            <person name="Lu L."/>
            <person name="Lai Q."/>
            <person name="Shao Z."/>
            <person name="Qian P."/>
        </authorList>
    </citation>
    <scope>NUCLEOTIDE SEQUENCE [LARGE SCALE GENOMIC DNA]</scope>
    <source>
        <strain evidence="3 4">MCCC 1A02072</strain>
    </source>
</reference>
<accession>A0A154LB14</accession>
<dbReference type="EMBL" id="LPVY01000002">
    <property type="protein sequence ID" value="KZB68981.1"/>
    <property type="molecule type" value="Genomic_DNA"/>
</dbReference>
<keyword evidence="1" id="KW-0812">Transmembrane</keyword>
<feature type="transmembrane region" description="Helical" evidence="1">
    <location>
        <begin position="107"/>
        <end position="131"/>
    </location>
</feature>
<protein>
    <submittedName>
        <fullName evidence="3">Tricarboxylate transporter</fullName>
    </submittedName>
</protein>
<feature type="transmembrane region" description="Helical" evidence="1">
    <location>
        <begin position="582"/>
        <end position="610"/>
    </location>
</feature>
<feature type="transmembrane region" description="Helical" evidence="1">
    <location>
        <begin position="197"/>
        <end position="218"/>
    </location>
</feature>